<evidence type="ECO:0000256" key="2">
    <source>
        <dbReference type="PROSITE-ProRule" id="PRU00191"/>
    </source>
</evidence>
<gene>
    <name evidence="6" type="ORF">SSS_6221</name>
</gene>
<dbReference type="PANTHER" id="PTHR10155:SF10">
    <property type="entry name" value="PI3K21B, ISOFORM B"/>
    <property type="match status" value="1"/>
</dbReference>
<dbReference type="CDD" id="cd09942">
    <property type="entry name" value="SH2_nSH2_p85_like"/>
    <property type="match status" value="1"/>
</dbReference>
<accession>A0A834R314</accession>
<dbReference type="EnsemblMetazoa" id="SSS_6221s_mrna">
    <property type="protein sequence ID" value="KAF7488988.1"/>
    <property type="gene ID" value="SSS_6221"/>
</dbReference>
<dbReference type="Proteomes" id="UP000070412">
    <property type="component" value="Unassembled WGS sequence"/>
</dbReference>
<dbReference type="InterPro" id="IPR036860">
    <property type="entry name" value="SH2_dom_sf"/>
</dbReference>
<evidence type="ECO:0000259" key="5">
    <source>
        <dbReference type="PROSITE" id="PS50001"/>
    </source>
</evidence>
<dbReference type="SUPFAM" id="SSF55550">
    <property type="entry name" value="SH2 domain"/>
    <property type="match status" value="2"/>
</dbReference>
<dbReference type="AlphaFoldDB" id="A0A834R314"/>
<evidence type="ECO:0000313" key="6">
    <source>
        <dbReference type="EMBL" id="KAF7488988.1"/>
    </source>
</evidence>
<feature type="compositionally biased region" description="Polar residues" evidence="4">
    <location>
        <begin position="1"/>
        <end position="13"/>
    </location>
</feature>
<feature type="domain" description="SH2" evidence="5">
    <location>
        <begin position="65"/>
        <end position="160"/>
    </location>
</feature>
<sequence>MPSRLNPLSSQERMTNEDDNDQQTKHRKQSSTNIDDDSSHYVNTVTNPIESNANVEEIGLEDAEWYWGDINRDECNELLRNTPDGTFLVRDSSSKVFGEYTLTLRKNNCNKLIKIYHRDGHYGFSEPFIFKSVYKLIENYREKSLAQYNPTLDVKLLYPISRFNNFQSNYQNHNLQLSQNHFSPESDGIEGIEINDLEKVQSKLNEIDQDLRLKNQKYDQISEDYEKNSKCINRQQQAIRSHQQIITLLHSHINLNNKLQIQALPHEASLMQKQKMKLQAKLQLFNQNISDLENDLKLMIAYNRLLDRERNVIKPKLQVLGQQKSILERIIEQSSTESDLRPHKIETTWLINECKRNEAEKLLRNQKDGTFLIRQSRQTGQYALSIVSDSNVYHCLILQTERGYGFSEPYDIYPDLMSLVLHYSTTSLEEHNDNLHTALRYPIFANTLNQYA</sequence>
<dbReference type="GO" id="GO:0046854">
    <property type="term" value="P:phosphatidylinositol phosphate biosynthetic process"/>
    <property type="evidence" value="ECO:0007669"/>
    <property type="project" value="TreeGrafter"/>
</dbReference>
<dbReference type="FunFam" id="3.30.505.10:FF:000014">
    <property type="entry name" value="Phosphatidylinositol 3-kinase regulatory subunit alpha"/>
    <property type="match status" value="1"/>
</dbReference>
<dbReference type="OMA" id="KICHING"/>
<reference evidence="6" key="2">
    <citation type="submission" date="2020-01" db="EMBL/GenBank/DDBJ databases">
        <authorList>
            <person name="Korhonen P.K.K."/>
            <person name="Guangxu M.G."/>
            <person name="Wang T.W."/>
            <person name="Stroehlein A.J.S."/>
            <person name="Young N.D."/>
            <person name="Ang C.-S.A."/>
            <person name="Fernando D.W.F."/>
            <person name="Lu H.L."/>
            <person name="Taylor S.T."/>
            <person name="Ehtesham M.E.M."/>
            <person name="Najaraj S.H.N."/>
            <person name="Harsha G.H.G."/>
            <person name="Madugundu A.M."/>
            <person name="Renuse S.R."/>
            <person name="Holt D.H."/>
            <person name="Pandey A.P."/>
            <person name="Papenfuss A.P."/>
            <person name="Gasser R.B.G."/>
            <person name="Fischer K.F."/>
        </authorList>
    </citation>
    <scope>NUCLEOTIDE SEQUENCE</scope>
    <source>
        <strain evidence="6">SSS_KF_BRIS2020</strain>
    </source>
</reference>
<dbReference type="InterPro" id="IPR000980">
    <property type="entry name" value="SH2"/>
</dbReference>
<feature type="domain" description="SH2" evidence="5">
    <location>
        <begin position="349"/>
        <end position="443"/>
    </location>
</feature>
<dbReference type="Pfam" id="PF00017">
    <property type="entry name" value="SH2"/>
    <property type="match status" value="2"/>
</dbReference>
<keyword evidence="8" id="KW-1185">Reference proteome</keyword>
<feature type="region of interest" description="Disordered" evidence="4">
    <location>
        <begin position="1"/>
        <end position="48"/>
    </location>
</feature>
<organism evidence="6">
    <name type="scientific">Sarcoptes scabiei</name>
    <name type="common">Itch mite</name>
    <name type="synonym">Acarus scabiei</name>
    <dbReference type="NCBI Taxonomy" id="52283"/>
    <lineage>
        <taxon>Eukaryota</taxon>
        <taxon>Metazoa</taxon>
        <taxon>Ecdysozoa</taxon>
        <taxon>Arthropoda</taxon>
        <taxon>Chelicerata</taxon>
        <taxon>Arachnida</taxon>
        <taxon>Acari</taxon>
        <taxon>Acariformes</taxon>
        <taxon>Sarcoptiformes</taxon>
        <taxon>Astigmata</taxon>
        <taxon>Psoroptidia</taxon>
        <taxon>Sarcoptoidea</taxon>
        <taxon>Sarcoptidae</taxon>
        <taxon>Sarcoptinae</taxon>
        <taxon>Sarcoptes</taxon>
    </lineage>
</organism>
<evidence type="ECO:0000256" key="1">
    <source>
        <dbReference type="ARBA" id="ARBA00022999"/>
    </source>
</evidence>
<dbReference type="GO" id="GO:0008286">
    <property type="term" value="P:insulin receptor signaling pathway"/>
    <property type="evidence" value="ECO:0007669"/>
    <property type="project" value="TreeGrafter"/>
</dbReference>
<evidence type="ECO:0000313" key="8">
    <source>
        <dbReference type="Proteomes" id="UP000070412"/>
    </source>
</evidence>
<dbReference type="PRINTS" id="PR00678">
    <property type="entry name" value="PI3KINASEP85"/>
</dbReference>
<evidence type="ECO:0000256" key="4">
    <source>
        <dbReference type="SAM" id="MobiDB-lite"/>
    </source>
</evidence>
<keyword evidence="1 2" id="KW-0727">SH2 domain</keyword>
<dbReference type="GO" id="GO:0046935">
    <property type="term" value="F:1-phosphatidylinositol-3-kinase regulator activity"/>
    <property type="evidence" value="ECO:0007669"/>
    <property type="project" value="TreeGrafter"/>
</dbReference>
<keyword evidence="3" id="KW-0175">Coiled coil</keyword>
<feature type="coiled-coil region" evidence="3">
    <location>
        <begin position="197"/>
        <end position="224"/>
    </location>
</feature>
<name>A0A834R314_SARSC</name>
<dbReference type="EMBL" id="WVUK01000065">
    <property type="protein sequence ID" value="KAF7488988.1"/>
    <property type="molecule type" value="Genomic_DNA"/>
</dbReference>
<dbReference type="Gene3D" id="1.10.287.1490">
    <property type="match status" value="1"/>
</dbReference>
<dbReference type="SMART" id="SM00252">
    <property type="entry name" value="SH2"/>
    <property type="match status" value="2"/>
</dbReference>
<dbReference type="PANTHER" id="PTHR10155">
    <property type="entry name" value="PHOSPHATIDYLINOSITOL 3-KINASE REGULATORY SUBUNIT"/>
    <property type="match status" value="1"/>
</dbReference>
<dbReference type="Gene3D" id="3.30.505.10">
    <property type="entry name" value="SH2 domain"/>
    <property type="match status" value="2"/>
</dbReference>
<dbReference type="InterPro" id="IPR032498">
    <property type="entry name" value="PI3K_P85_iSH2"/>
</dbReference>
<proteinExistence type="predicted"/>
<dbReference type="PRINTS" id="PR00401">
    <property type="entry name" value="SH2DOMAIN"/>
</dbReference>
<dbReference type="OrthoDB" id="3175255at2759"/>
<reference evidence="7" key="3">
    <citation type="submission" date="2022-06" db="UniProtKB">
        <authorList>
            <consortium name="EnsemblMetazoa"/>
        </authorList>
    </citation>
    <scope>IDENTIFICATION</scope>
</reference>
<evidence type="ECO:0000256" key="3">
    <source>
        <dbReference type="SAM" id="Coils"/>
    </source>
</evidence>
<dbReference type="Pfam" id="PF16454">
    <property type="entry name" value="PI3K_P85_iSH2"/>
    <property type="match status" value="1"/>
</dbReference>
<dbReference type="PROSITE" id="PS50001">
    <property type="entry name" value="SH2"/>
    <property type="match status" value="2"/>
</dbReference>
<evidence type="ECO:0000313" key="7">
    <source>
        <dbReference type="EnsemblMetazoa" id="KAF7488988.1"/>
    </source>
</evidence>
<dbReference type="GO" id="GO:0005942">
    <property type="term" value="C:phosphatidylinositol 3-kinase complex"/>
    <property type="evidence" value="ECO:0007669"/>
    <property type="project" value="TreeGrafter"/>
</dbReference>
<dbReference type="InterPro" id="IPR035022">
    <property type="entry name" value="PI3kinase_P85_nSH2"/>
</dbReference>
<protein>
    <submittedName>
        <fullName evidence="6">Phosphatidylinositol 3-kinase regulatory subunit alpha</fullName>
    </submittedName>
</protein>
<dbReference type="FunFam" id="3.30.505.10:FF:000100">
    <property type="entry name" value="phosphatidylinositol 3-kinase regulatory subunit gamma"/>
    <property type="match status" value="1"/>
</dbReference>
<reference evidence="8" key="1">
    <citation type="journal article" date="2020" name="PLoS Negl. Trop. Dis.">
        <title>High-quality nuclear genome for Sarcoptes scabiei-A critical resource for a neglected parasite.</title>
        <authorList>
            <person name="Korhonen P.K."/>
            <person name="Gasser R.B."/>
            <person name="Ma G."/>
            <person name="Wang T."/>
            <person name="Stroehlein A.J."/>
            <person name="Young N.D."/>
            <person name="Ang C.S."/>
            <person name="Fernando D.D."/>
            <person name="Lu H.C."/>
            <person name="Taylor S."/>
            <person name="Reynolds S.L."/>
            <person name="Mofiz E."/>
            <person name="Najaraj S.H."/>
            <person name="Gowda H."/>
            <person name="Madugundu A."/>
            <person name="Renuse S."/>
            <person name="Holt D."/>
            <person name="Pandey A."/>
            <person name="Papenfuss A.T."/>
            <person name="Fischer K."/>
        </authorList>
    </citation>
    <scope>NUCLEOTIDE SEQUENCE [LARGE SCALE GENOMIC DNA]</scope>
</reference>